<dbReference type="GO" id="GO:0030170">
    <property type="term" value="F:pyridoxal phosphate binding"/>
    <property type="evidence" value="ECO:0007669"/>
    <property type="project" value="InterPro"/>
</dbReference>
<dbReference type="KEGG" id="cvt:B843_05240"/>
<name>W5XZU2_9CORY</name>
<dbReference type="eggNOG" id="COG0436">
    <property type="taxonomic scope" value="Bacteria"/>
</dbReference>
<dbReference type="InterPro" id="IPR050881">
    <property type="entry name" value="LL-DAP_aminotransferase"/>
</dbReference>
<dbReference type="EMBL" id="CP004353">
    <property type="protein sequence ID" value="AHI22437.1"/>
    <property type="molecule type" value="Genomic_DNA"/>
</dbReference>
<dbReference type="CDD" id="cd00609">
    <property type="entry name" value="AAT_like"/>
    <property type="match status" value="1"/>
</dbReference>
<dbReference type="RefSeq" id="WP_025252472.1">
    <property type="nucleotide sequence ID" value="NZ_CP004353.1"/>
</dbReference>
<dbReference type="GO" id="GO:0009016">
    <property type="term" value="F:succinyldiaminopimelate transaminase activity"/>
    <property type="evidence" value="ECO:0007669"/>
    <property type="project" value="UniProtKB-EC"/>
</dbReference>
<dbReference type="PANTHER" id="PTHR42832">
    <property type="entry name" value="AMINO ACID AMINOTRANSFERASE"/>
    <property type="match status" value="1"/>
</dbReference>
<keyword evidence="3 5" id="KW-0808">Transferase</keyword>
<feature type="domain" description="Aminotransferase class I/classII large" evidence="4">
    <location>
        <begin position="32"/>
        <end position="360"/>
    </location>
</feature>
<keyword evidence="6" id="KW-1185">Reference proteome</keyword>
<evidence type="ECO:0000313" key="6">
    <source>
        <dbReference type="Proteomes" id="UP000019222"/>
    </source>
</evidence>
<dbReference type="PANTHER" id="PTHR42832:SF3">
    <property type="entry name" value="L-GLUTAMINE--4-(METHYLSULFANYL)-2-OXOBUTANOATE AMINOTRANSFERASE"/>
    <property type="match status" value="1"/>
</dbReference>
<evidence type="ECO:0000256" key="1">
    <source>
        <dbReference type="ARBA" id="ARBA00001933"/>
    </source>
</evidence>
<evidence type="ECO:0000313" key="5">
    <source>
        <dbReference type="EMBL" id="AHI22437.1"/>
    </source>
</evidence>
<dbReference type="EC" id="2.6.1.17" evidence="5"/>
<keyword evidence="2 5" id="KW-0032">Aminotransferase</keyword>
<comment type="cofactor">
    <cofactor evidence="1">
        <name>pyridoxal 5'-phosphate</name>
        <dbReference type="ChEBI" id="CHEBI:597326"/>
    </cofactor>
</comment>
<dbReference type="InterPro" id="IPR019880">
    <property type="entry name" value="OxyQ"/>
</dbReference>
<proteinExistence type="predicted"/>
<gene>
    <name evidence="5" type="ORF">B843_05240</name>
</gene>
<dbReference type="InterPro" id="IPR015424">
    <property type="entry name" value="PyrdxlP-dep_Trfase"/>
</dbReference>
<dbReference type="AlphaFoldDB" id="W5XZU2"/>
<dbReference type="NCBIfam" id="TIGR03539">
    <property type="entry name" value="DapC_actino"/>
    <property type="match status" value="1"/>
</dbReference>
<protein>
    <submittedName>
        <fullName evidence="5">N-succinyldiaminopimelate aminotransferase</fullName>
        <ecNumber evidence="5">2.6.1.17</ecNumber>
    </submittedName>
</protein>
<dbReference type="SUPFAM" id="SSF53383">
    <property type="entry name" value="PLP-dependent transferases"/>
    <property type="match status" value="1"/>
</dbReference>
<dbReference type="Pfam" id="PF00155">
    <property type="entry name" value="Aminotran_1_2"/>
    <property type="match status" value="1"/>
</dbReference>
<evidence type="ECO:0000259" key="4">
    <source>
        <dbReference type="Pfam" id="PF00155"/>
    </source>
</evidence>
<dbReference type="Proteomes" id="UP000019222">
    <property type="component" value="Chromosome"/>
</dbReference>
<dbReference type="InterPro" id="IPR004839">
    <property type="entry name" value="Aminotransferase_I/II_large"/>
</dbReference>
<evidence type="ECO:0000256" key="3">
    <source>
        <dbReference type="ARBA" id="ARBA00022679"/>
    </source>
</evidence>
<dbReference type="STRING" id="1224164.B843_05240"/>
<accession>W5XZU2</accession>
<dbReference type="Gene3D" id="3.90.1150.10">
    <property type="entry name" value="Aspartate Aminotransferase, domain 1"/>
    <property type="match status" value="1"/>
</dbReference>
<organism evidence="5 6">
    <name type="scientific">Corynebacterium vitaeruminis DSM 20294</name>
    <dbReference type="NCBI Taxonomy" id="1224164"/>
    <lineage>
        <taxon>Bacteria</taxon>
        <taxon>Bacillati</taxon>
        <taxon>Actinomycetota</taxon>
        <taxon>Actinomycetes</taxon>
        <taxon>Mycobacteriales</taxon>
        <taxon>Corynebacteriaceae</taxon>
        <taxon>Corynebacterium</taxon>
    </lineage>
</organism>
<dbReference type="InterPro" id="IPR015421">
    <property type="entry name" value="PyrdxlP-dep_Trfase_major"/>
</dbReference>
<dbReference type="PATRIC" id="fig|1224164.3.peg.1045"/>
<evidence type="ECO:0000256" key="2">
    <source>
        <dbReference type="ARBA" id="ARBA00022576"/>
    </source>
</evidence>
<dbReference type="InterPro" id="IPR015422">
    <property type="entry name" value="PyrdxlP-dep_Trfase_small"/>
</dbReference>
<sequence length="365" mass="38691">MARTRLGSTLPDFPWNSLEPAKAKASAHPEGIINLSVGSPVDDVDPGIQQALAANAAAPGYPQTIGTPALRAAIVDSLARRYRCTGVEGVLPVVGTKEAIALLPLLLGVKGTVLIPEVAYPTYEVAALIAGATPVRCDDPRTLSEEEAADVDLIFINYPSNPTGAVAGIEQLQGIIAWAREHDVIVASDECYLGLTWEGEAFSVLDERVSAGDHAGLLAIHSLSKTSNLASYRCGFFAGDQELIAELTEVRKHSGLIMPGPIQAAMVAALEDDAQEAAQKDRYAGRREDLKAALEGAGFEIVHSEAGLYLWVTRGEDCWATVDWLAERGVLVAPGTFYSPSSEKFVRVAMTTTDELAAAVAGRLK</sequence>
<reference evidence="5 6" key="1">
    <citation type="submission" date="2013-02" db="EMBL/GenBank/DDBJ databases">
        <title>The complete genome sequence of Corynebacterium vitaeruminis DSM 20294.</title>
        <authorList>
            <person name="Ruckert C."/>
            <person name="Albersmeier A."/>
            <person name="Kalinowski J."/>
        </authorList>
    </citation>
    <scope>NUCLEOTIDE SEQUENCE [LARGE SCALE GENOMIC DNA]</scope>
    <source>
        <strain evidence="6">ATCC 10234</strain>
    </source>
</reference>
<dbReference type="HOGENOM" id="CLU_017584_19_1_11"/>
<dbReference type="Gene3D" id="3.40.640.10">
    <property type="entry name" value="Type I PLP-dependent aspartate aminotransferase-like (Major domain)"/>
    <property type="match status" value="1"/>
</dbReference>